<dbReference type="KEGG" id="huw:FPZ11_09770"/>
<dbReference type="RefSeq" id="WP_146320449.1">
    <property type="nucleotide sequence ID" value="NZ_CP042305.1"/>
</dbReference>
<sequence length="216" mass="23609">MNDPWWAYAIGVPVALILCIGLPLFFIFTSGRRSNRQSLVIQDGRVTVMDSSFGRGKTFDTSRIDTAVYFPPKQPAMVVAPVTSVPLAATSQDYRDMSARASGNGGSLFRTGGLILLDAKGRMLAHVVYQVGSDAPIEQVWKQLPARRHVQAPFAGDGYSRRDFKKAFPRALHVGQMWSSGRWLALILGLLFIGVPVGTFVVIFIIAIIVTLLGLD</sequence>
<proteinExistence type="predicted"/>
<dbReference type="EMBL" id="CP042305">
    <property type="protein sequence ID" value="QDZ15016.1"/>
    <property type="molecule type" value="Genomic_DNA"/>
</dbReference>
<feature type="transmembrane region" description="Helical" evidence="1">
    <location>
        <begin position="6"/>
        <end position="28"/>
    </location>
</feature>
<keyword evidence="1" id="KW-1133">Transmembrane helix</keyword>
<dbReference type="AlphaFoldDB" id="A0A5B8M400"/>
<dbReference type="OrthoDB" id="9828578at2"/>
<dbReference type="Proteomes" id="UP000320216">
    <property type="component" value="Chromosome"/>
</dbReference>
<name>A0A5B8M400_9MICO</name>
<accession>A0A5B8M400</accession>
<keyword evidence="1" id="KW-0472">Membrane</keyword>
<protein>
    <submittedName>
        <fullName evidence="2">Uncharacterized protein</fullName>
    </submittedName>
</protein>
<evidence type="ECO:0000256" key="1">
    <source>
        <dbReference type="SAM" id="Phobius"/>
    </source>
</evidence>
<evidence type="ECO:0000313" key="3">
    <source>
        <dbReference type="Proteomes" id="UP000320216"/>
    </source>
</evidence>
<feature type="transmembrane region" description="Helical" evidence="1">
    <location>
        <begin position="183"/>
        <end position="213"/>
    </location>
</feature>
<gene>
    <name evidence="2" type="ORF">FPZ11_09770</name>
</gene>
<reference evidence="2 3" key="1">
    <citation type="submission" date="2019-07" db="EMBL/GenBank/DDBJ databases">
        <title>Full genome sequence of Humibacter sp. WJ7-1.</title>
        <authorList>
            <person name="Im W.-T."/>
        </authorList>
    </citation>
    <scope>NUCLEOTIDE SEQUENCE [LARGE SCALE GENOMIC DNA]</scope>
    <source>
        <strain evidence="2 3">WJ7-1</strain>
    </source>
</reference>
<organism evidence="2 3">
    <name type="scientific">Humibacter ginsenosidimutans</name>
    <dbReference type="NCBI Taxonomy" id="2599293"/>
    <lineage>
        <taxon>Bacteria</taxon>
        <taxon>Bacillati</taxon>
        <taxon>Actinomycetota</taxon>
        <taxon>Actinomycetes</taxon>
        <taxon>Micrococcales</taxon>
        <taxon>Microbacteriaceae</taxon>
        <taxon>Humibacter</taxon>
    </lineage>
</organism>
<evidence type="ECO:0000313" key="2">
    <source>
        <dbReference type="EMBL" id="QDZ15016.1"/>
    </source>
</evidence>
<keyword evidence="3" id="KW-1185">Reference proteome</keyword>
<keyword evidence="1" id="KW-0812">Transmembrane</keyword>